<keyword evidence="2" id="KW-1185">Reference proteome</keyword>
<organism evidence="1 2">
    <name type="scientific">Nocardia vermiculata</name>
    <dbReference type="NCBI Taxonomy" id="257274"/>
    <lineage>
        <taxon>Bacteria</taxon>
        <taxon>Bacillati</taxon>
        <taxon>Actinomycetota</taxon>
        <taxon>Actinomycetes</taxon>
        <taxon>Mycobacteriales</taxon>
        <taxon>Nocardiaceae</taxon>
        <taxon>Nocardia</taxon>
    </lineage>
</organism>
<evidence type="ECO:0000313" key="1">
    <source>
        <dbReference type="EMBL" id="NKY48655.1"/>
    </source>
</evidence>
<comment type="caution">
    <text evidence="1">The sequence shown here is derived from an EMBL/GenBank/DDBJ whole genome shotgun (WGS) entry which is preliminary data.</text>
</comment>
<dbReference type="RefSeq" id="WP_067870254.1">
    <property type="nucleotide sequence ID" value="NZ_JAAXOP010000001.1"/>
</dbReference>
<dbReference type="Proteomes" id="UP000565711">
    <property type="component" value="Unassembled WGS sequence"/>
</dbReference>
<protein>
    <submittedName>
        <fullName evidence="1">Uncharacterized protein</fullName>
    </submittedName>
</protein>
<dbReference type="EMBL" id="JAAXOP010000001">
    <property type="protein sequence ID" value="NKY48655.1"/>
    <property type="molecule type" value="Genomic_DNA"/>
</dbReference>
<proteinExistence type="predicted"/>
<sequence>MNLSDDVQAGDSFVQTDQVMAVPVGRFVAMARAVARLADEALVGGGIHSDRPGEGVLGRYAATGCAVRGSAEPVARGLYVDVDGDVWEHDEGGWRLLLQDGVVVDPVSHWDWTGGNVDEFGPFVFVAASA</sequence>
<accession>A0A846XT27</accession>
<name>A0A846XT27_9NOCA</name>
<reference evidence="1 2" key="1">
    <citation type="submission" date="2020-04" db="EMBL/GenBank/DDBJ databases">
        <title>MicrobeNet Type strains.</title>
        <authorList>
            <person name="Nicholson A.C."/>
        </authorList>
    </citation>
    <scope>NUCLEOTIDE SEQUENCE [LARGE SCALE GENOMIC DNA]</scope>
    <source>
        <strain evidence="1 2">JCM 12354</strain>
    </source>
</reference>
<evidence type="ECO:0000313" key="2">
    <source>
        <dbReference type="Proteomes" id="UP000565711"/>
    </source>
</evidence>
<dbReference type="AlphaFoldDB" id="A0A846XT27"/>
<gene>
    <name evidence="1" type="ORF">HGA08_00330</name>
</gene>